<protein>
    <submittedName>
        <fullName evidence="2">Uncharacterized protein</fullName>
    </submittedName>
</protein>
<gene>
    <name evidence="2" type="ORF">Ctob_014626</name>
</gene>
<keyword evidence="3" id="KW-1185">Reference proteome</keyword>
<comment type="caution">
    <text evidence="2">The sequence shown here is derived from an EMBL/GenBank/DDBJ whole genome shotgun (WGS) entry which is preliminary data.</text>
</comment>
<feature type="region of interest" description="Disordered" evidence="1">
    <location>
        <begin position="67"/>
        <end position="100"/>
    </location>
</feature>
<organism evidence="2 3">
    <name type="scientific">Chrysochromulina tobinii</name>
    <dbReference type="NCBI Taxonomy" id="1460289"/>
    <lineage>
        <taxon>Eukaryota</taxon>
        <taxon>Haptista</taxon>
        <taxon>Haptophyta</taxon>
        <taxon>Prymnesiophyceae</taxon>
        <taxon>Prymnesiales</taxon>
        <taxon>Chrysochromulinaceae</taxon>
        <taxon>Chrysochromulina</taxon>
    </lineage>
</organism>
<sequence>MMEYQTLNTALWDAIDSSILFNGAYEAVDRLQRKEFANGDLRDGRGRELGLPAGSVLDEVVAPVIEKDKRDKKDDGKSKGKKPGDAAFNGVDVKSTRRPRAGENKCDHCVLDLCRAKEWAGSAADHKSKCLVYSMADPTKPIPHHAPSGDKAPTKTELMALTVCQMAIKKDPKLNLKTASITFCRKVSGIDENKTSSNKKIGHVATPLVSLEALQALMEEDGEISNPSMFTEWAASLGIDLAAPLIESELVEAAPAPIPPTPVAQTPAYEWDAPQHAGLATKVSTDAVVVQVDDITNLQYELEQARAKIREQQTKMHSHLLSNLFDNGWPIQTLDDMHDPRDFKITYALYKRSPSATK</sequence>
<evidence type="ECO:0000313" key="3">
    <source>
        <dbReference type="Proteomes" id="UP000037460"/>
    </source>
</evidence>
<dbReference type="AlphaFoldDB" id="A0A0M0JQU3"/>
<dbReference type="EMBL" id="JWZX01002503">
    <property type="protein sequence ID" value="KOO28855.1"/>
    <property type="molecule type" value="Genomic_DNA"/>
</dbReference>
<dbReference type="Proteomes" id="UP000037460">
    <property type="component" value="Unassembled WGS sequence"/>
</dbReference>
<name>A0A0M0JQU3_9EUKA</name>
<evidence type="ECO:0000313" key="2">
    <source>
        <dbReference type="EMBL" id="KOO28855.1"/>
    </source>
</evidence>
<proteinExistence type="predicted"/>
<feature type="compositionally biased region" description="Basic and acidic residues" evidence="1">
    <location>
        <begin position="67"/>
        <end position="84"/>
    </location>
</feature>
<accession>A0A0M0JQU3</accession>
<reference evidence="3" key="1">
    <citation type="journal article" date="2015" name="PLoS Genet.">
        <title>Genome Sequence and Transcriptome Analyses of Chrysochromulina tobin: Metabolic Tools for Enhanced Algal Fitness in the Prominent Order Prymnesiales (Haptophyceae).</title>
        <authorList>
            <person name="Hovde B.T."/>
            <person name="Deodato C.R."/>
            <person name="Hunsperger H.M."/>
            <person name="Ryken S.A."/>
            <person name="Yost W."/>
            <person name="Jha R.K."/>
            <person name="Patterson J."/>
            <person name="Monnat R.J. Jr."/>
            <person name="Barlow S.B."/>
            <person name="Starkenburg S.R."/>
            <person name="Cattolico R.A."/>
        </authorList>
    </citation>
    <scope>NUCLEOTIDE SEQUENCE</scope>
    <source>
        <strain evidence="3">CCMP291</strain>
    </source>
</reference>
<evidence type="ECO:0000256" key="1">
    <source>
        <dbReference type="SAM" id="MobiDB-lite"/>
    </source>
</evidence>